<evidence type="ECO:0000313" key="1">
    <source>
        <dbReference type="EMBL" id="KAJ0030119.1"/>
    </source>
</evidence>
<proteinExistence type="predicted"/>
<protein>
    <submittedName>
        <fullName evidence="1">Uncharacterized protein</fullName>
    </submittedName>
</protein>
<keyword evidence="2" id="KW-1185">Reference proteome</keyword>
<gene>
    <name evidence="1" type="ORF">Pint_12642</name>
</gene>
<name>A0ACC0Y4V1_9ROSI</name>
<dbReference type="Proteomes" id="UP001163603">
    <property type="component" value="Chromosome 8"/>
</dbReference>
<comment type="caution">
    <text evidence="1">The sequence shown here is derived from an EMBL/GenBank/DDBJ whole genome shotgun (WGS) entry which is preliminary data.</text>
</comment>
<organism evidence="1 2">
    <name type="scientific">Pistacia integerrima</name>
    <dbReference type="NCBI Taxonomy" id="434235"/>
    <lineage>
        <taxon>Eukaryota</taxon>
        <taxon>Viridiplantae</taxon>
        <taxon>Streptophyta</taxon>
        <taxon>Embryophyta</taxon>
        <taxon>Tracheophyta</taxon>
        <taxon>Spermatophyta</taxon>
        <taxon>Magnoliopsida</taxon>
        <taxon>eudicotyledons</taxon>
        <taxon>Gunneridae</taxon>
        <taxon>Pentapetalae</taxon>
        <taxon>rosids</taxon>
        <taxon>malvids</taxon>
        <taxon>Sapindales</taxon>
        <taxon>Anacardiaceae</taxon>
        <taxon>Pistacia</taxon>
    </lineage>
</organism>
<dbReference type="EMBL" id="CM047743">
    <property type="protein sequence ID" value="KAJ0030119.1"/>
    <property type="molecule type" value="Genomic_DNA"/>
</dbReference>
<sequence length="456" mass="51074">MLLRSSTSSSVEASISFASNHANTWRNCSECGGISKDGSDLLTVCNMCVNSGPNLLSKRRKVQKNSVIVFPGQLDTGEVLKGPLETRIEHQSSVVIPPVVAKACSSDCGAFDHPQRLRGDPCLEVKCCLNSGVDSKYQIVTCNKQLSFDNKPSTKPETEVVDEDLSIREICFSVLKNYGGNAAGGVCSVRSSASAEDLRAFMERSVESCKLCGNSDDTRNMLLCDHCDEAFHASCCNPKIKILPIDDWLCYRCSKFNDAASRENSSRKLPGIGGWRNGIPRFEMGPIALMLKYPEPYRSRVRIGQAFQAEVPDWPDRISRWWIHTTSGLRDKWESDADSIGEPLELEPAKVVPSAVRRKFSKLSYMSNWLQCQEIRYDTRECTEGTICGKWRRAPLFSVQTDNWDCSCAVLWDPTHSDCAVPQERDTDEILSHLAYVELLRGDIAIRRKKNLKWHL</sequence>
<accession>A0ACC0Y4V1</accession>
<evidence type="ECO:0000313" key="2">
    <source>
        <dbReference type="Proteomes" id="UP001163603"/>
    </source>
</evidence>
<reference evidence="2" key="1">
    <citation type="journal article" date="2023" name="G3 (Bethesda)">
        <title>Genome assembly and association tests identify interacting loci associated with vigor, precocity, and sex in interspecific pistachio rootstocks.</title>
        <authorList>
            <person name="Palmer W."/>
            <person name="Jacygrad E."/>
            <person name="Sagayaradj S."/>
            <person name="Cavanaugh K."/>
            <person name="Han R."/>
            <person name="Bertier L."/>
            <person name="Beede B."/>
            <person name="Kafkas S."/>
            <person name="Golino D."/>
            <person name="Preece J."/>
            <person name="Michelmore R."/>
        </authorList>
    </citation>
    <scope>NUCLEOTIDE SEQUENCE [LARGE SCALE GENOMIC DNA]</scope>
</reference>